<gene>
    <name evidence="2" type="ORF">DZA28_20965</name>
</gene>
<name>A0ABY3D9H1_9PSED</name>
<keyword evidence="3" id="KW-1185">Reference proteome</keyword>
<protein>
    <recommendedName>
        <fullName evidence="4">Phage abortive infection protein</fullName>
    </recommendedName>
</protein>
<dbReference type="Proteomes" id="UP001165882">
    <property type="component" value="Unassembled WGS sequence"/>
</dbReference>
<dbReference type="Gene3D" id="3.30.450.40">
    <property type="match status" value="1"/>
</dbReference>
<evidence type="ECO:0008006" key="4">
    <source>
        <dbReference type="Google" id="ProtNLM"/>
    </source>
</evidence>
<keyword evidence="1" id="KW-0812">Transmembrane</keyword>
<keyword evidence="1" id="KW-1133">Transmembrane helix</keyword>
<dbReference type="RefSeq" id="WP_144000274.1">
    <property type="nucleotide sequence ID" value="NZ_QWEF01000001.1"/>
</dbReference>
<dbReference type="EMBL" id="QWEF01000001">
    <property type="protein sequence ID" value="TRZ62280.1"/>
    <property type="molecule type" value="Genomic_DNA"/>
</dbReference>
<keyword evidence="1" id="KW-0472">Membrane</keyword>
<feature type="transmembrane region" description="Helical" evidence="1">
    <location>
        <begin position="73"/>
        <end position="94"/>
    </location>
</feature>
<feature type="transmembrane region" description="Helical" evidence="1">
    <location>
        <begin position="29"/>
        <end position="53"/>
    </location>
</feature>
<sequence length="330" mass="36888">MIKRFFSSFGFAGHGDTLGKLGSKLNNSLFIALTSIGTIILGFGGALAGGYTFDAKWQAATTTAEHFSVIAHYPIAWMYIGGLLVLIGSIGTYLDSNALKEQNEKLLAENSGIGDLKAGINSAQETTEILKSSLRKLHTELVTTHLKAAYRYIGLSTHDRISIYYEHGNEFYLLARYSQNPEYAKSHRQKFALNQGVIGKAWQHQRHVERHCPSFKKKAEYIKHMSETYGFKEDQLLGFAMKSCRYVAVAISDADSHTGVIVFESTDDEFLQGYNGEIEGNIFTYCLDYQGIHSKFLRDGLDFNRELHIKSAPPSVEQDFLHTFKKGAAK</sequence>
<evidence type="ECO:0000313" key="2">
    <source>
        <dbReference type="EMBL" id="TRZ62280.1"/>
    </source>
</evidence>
<proteinExistence type="predicted"/>
<reference evidence="2 3" key="1">
    <citation type="journal article" date="2019" name="Biocontrol Sci. Technol.">
        <title>Pseudomonas putida strain B2017 produced as technical grade active ingredient controls fungal and bacterial crop diseases.</title>
        <authorList>
            <person name="Oliver C."/>
            <person name="Hernandez I."/>
            <person name="Caminal M."/>
            <person name="Lara J.M."/>
            <person name="Fernandez C."/>
        </authorList>
    </citation>
    <scope>NUCLEOTIDE SEQUENCE [LARGE SCALE GENOMIC DNA]</scope>
    <source>
        <strain evidence="2 3">B2017</strain>
    </source>
</reference>
<evidence type="ECO:0000313" key="3">
    <source>
        <dbReference type="Proteomes" id="UP001165882"/>
    </source>
</evidence>
<dbReference type="InterPro" id="IPR029016">
    <property type="entry name" value="GAF-like_dom_sf"/>
</dbReference>
<evidence type="ECO:0000256" key="1">
    <source>
        <dbReference type="SAM" id="Phobius"/>
    </source>
</evidence>
<organism evidence="2 3">
    <name type="scientific">Pseudomonas alloputida</name>
    <dbReference type="NCBI Taxonomy" id="1940621"/>
    <lineage>
        <taxon>Bacteria</taxon>
        <taxon>Pseudomonadati</taxon>
        <taxon>Pseudomonadota</taxon>
        <taxon>Gammaproteobacteria</taxon>
        <taxon>Pseudomonadales</taxon>
        <taxon>Pseudomonadaceae</taxon>
        <taxon>Pseudomonas</taxon>
    </lineage>
</organism>
<comment type="caution">
    <text evidence="2">The sequence shown here is derived from an EMBL/GenBank/DDBJ whole genome shotgun (WGS) entry which is preliminary data.</text>
</comment>
<accession>A0ABY3D9H1</accession>